<dbReference type="EMBL" id="CP042199">
    <property type="protein sequence ID" value="QDS76648.1"/>
    <property type="molecule type" value="Genomic_DNA"/>
</dbReference>
<keyword evidence="2" id="KW-1185">Reference proteome</keyword>
<gene>
    <name evidence="1" type="ORF">FKW77_008163</name>
</gene>
<name>A0A517LLW6_9PEZI</name>
<reference evidence="1 2" key="1">
    <citation type="submission" date="2019-07" db="EMBL/GenBank/DDBJ databases">
        <title>Finished genome of Venturia effusa.</title>
        <authorList>
            <person name="Young C.A."/>
            <person name="Cox M.P."/>
            <person name="Ganley A.R.D."/>
            <person name="David W.J."/>
        </authorList>
    </citation>
    <scope>NUCLEOTIDE SEQUENCE [LARGE SCALE GENOMIC DNA]</scope>
    <source>
        <strain evidence="2">albino</strain>
    </source>
</reference>
<dbReference type="AlphaFoldDB" id="A0A517LLW6"/>
<organism evidence="1 2">
    <name type="scientific">Venturia effusa</name>
    <dbReference type="NCBI Taxonomy" id="50376"/>
    <lineage>
        <taxon>Eukaryota</taxon>
        <taxon>Fungi</taxon>
        <taxon>Dikarya</taxon>
        <taxon>Ascomycota</taxon>
        <taxon>Pezizomycotina</taxon>
        <taxon>Dothideomycetes</taxon>
        <taxon>Pleosporomycetidae</taxon>
        <taxon>Venturiales</taxon>
        <taxon>Venturiaceae</taxon>
        <taxon>Venturia</taxon>
    </lineage>
</organism>
<proteinExistence type="predicted"/>
<dbReference type="Proteomes" id="UP000316270">
    <property type="component" value="Chromosome 15"/>
</dbReference>
<protein>
    <submittedName>
        <fullName evidence="1">Uncharacterized protein</fullName>
    </submittedName>
</protein>
<evidence type="ECO:0000313" key="2">
    <source>
        <dbReference type="Proteomes" id="UP000316270"/>
    </source>
</evidence>
<evidence type="ECO:0000313" key="1">
    <source>
        <dbReference type="EMBL" id="QDS76648.1"/>
    </source>
</evidence>
<sequence length="120" mass="13879">MSIGKTPGQRPRIAYVHHQTAYQESTRSSEERGCYRIYYFIKQVQRHQSHRNLKLADHFQSCNACDQKRARSSKKGNLIVPKRDSKPLNTPNFTGWLRGYHFSITDAAWPSNEVTAQQAV</sequence>
<accession>A0A517LLW6</accession>